<organism evidence="1 2">
    <name type="scientific">Sinomicrobium weinanense</name>
    <dbReference type="NCBI Taxonomy" id="2842200"/>
    <lineage>
        <taxon>Bacteria</taxon>
        <taxon>Pseudomonadati</taxon>
        <taxon>Bacteroidota</taxon>
        <taxon>Flavobacteriia</taxon>
        <taxon>Flavobacteriales</taxon>
        <taxon>Flavobacteriaceae</taxon>
        <taxon>Sinomicrobium</taxon>
    </lineage>
</organism>
<keyword evidence="2" id="KW-1185">Reference proteome</keyword>
<dbReference type="RefSeq" id="WP_187964306.1">
    <property type="nucleotide sequence ID" value="NZ_JACVDC010000007.1"/>
</dbReference>
<accession>A0A926JPW7</accession>
<evidence type="ECO:0000313" key="1">
    <source>
        <dbReference type="EMBL" id="MBC9795149.1"/>
    </source>
</evidence>
<dbReference type="Proteomes" id="UP000653730">
    <property type="component" value="Unassembled WGS sequence"/>
</dbReference>
<gene>
    <name evidence="1" type="ORF">IBL28_04170</name>
</gene>
<name>A0A926JPW7_9FLAO</name>
<protein>
    <submittedName>
        <fullName evidence="1">Uncharacterized protein</fullName>
    </submittedName>
</protein>
<sequence>MRKIFWIFPLVLLSCKTKQTVGKPPVEIVKNIPACALTALEKTMDYNNELKKFTVFHKDTVIEIEKKLIGTTLFTSILDLKASSQYLWLIRKDKAAQETDSILIHCIGQDPTLSVESEFRTDSCEILKTEAIFHENGDPKEMTTRSVKL</sequence>
<dbReference type="AlphaFoldDB" id="A0A926JPW7"/>
<evidence type="ECO:0000313" key="2">
    <source>
        <dbReference type="Proteomes" id="UP000653730"/>
    </source>
</evidence>
<dbReference type="EMBL" id="JACVDC010000007">
    <property type="protein sequence ID" value="MBC9795149.1"/>
    <property type="molecule type" value="Genomic_DNA"/>
</dbReference>
<dbReference type="PROSITE" id="PS51257">
    <property type="entry name" value="PROKAR_LIPOPROTEIN"/>
    <property type="match status" value="1"/>
</dbReference>
<reference evidence="1 2" key="1">
    <citation type="submission" date="2020-09" db="EMBL/GenBank/DDBJ databases">
        <title>Sinomicrobium weinanense sp. nov., a halophilic bacteria isolated from saline-alkali soil.</title>
        <authorList>
            <person name="Wu P."/>
            <person name="Ren H."/>
            <person name="Mei Y."/>
            <person name="Liang Y."/>
            <person name="Chen Z."/>
        </authorList>
    </citation>
    <scope>NUCLEOTIDE SEQUENCE [LARGE SCALE GENOMIC DNA]</scope>
    <source>
        <strain evidence="1 2">FJxs</strain>
    </source>
</reference>
<proteinExistence type="predicted"/>
<comment type="caution">
    <text evidence="1">The sequence shown here is derived from an EMBL/GenBank/DDBJ whole genome shotgun (WGS) entry which is preliminary data.</text>
</comment>